<feature type="region of interest" description="Disordered" evidence="1">
    <location>
        <begin position="196"/>
        <end position="247"/>
    </location>
</feature>
<dbReference type="Proteomes" id="UP000824782">
    <property type="component" value="Unassembled WGS sequence"/>
</dbReference>
<reference evidence="2" key="1">
    <citation type="thesis" date="2020" institute="ProQuest LLC" country="789 East Eisenhower Parkway, Ann Arbor, MI, USA">
        <title>Comparative Genomics and Chromosome Evolution.</title>
        <authorList>
            <person name="Mudd A.B."/>
        </authorList>
    </citation>
    <scope>NUCLEOTIDE SEQUENCE</scope>
    <source>
        <strain evidence="2">237g6f4</strain>
        <tissue evidence="2">Blood</tissue>
    </source>
</reference>
<dbReference type="AlphaFoldDB" id="A0AAV7B4R9"/>
<sequence>MNKKSVNDCFYGNQHANNTHPPENRLYLSNTSDSILLQPADSMEQHNTLWALSNISSTENVTCSHYRSQSLEKLFLDFESVRLSKEDEDSASDLSDSERVPIPPSPLTPPKLNLRAEEINPGYFSQYAEHKSKEYEYLDFLPPPYNSWDLQQVSTFVNKEGKTTLQSTASAPLERYVDRLLQLEWLQMQTVQSEKTKIGKSRPQTVPATCRNGKSPGKCKPWSSPLPSKYLSNSDNTNKTSTGHDKNYHRRFTSRELCAATSLRKSCSKVSGMVEINASASKQILDVKCKKKPASNWQPTKDIFVSDPKMQCAGNIRPPRQNLVSSSAESITKQTKASKMRKSDLSVHNHVTNRHCISERKK</sequence>
<evidence type="ECO:0000256" key="1">
    <source>
        <dbReference type="SAM" id="MobiDB-lite"/>
    </source>
</evidence>
<accession>A0AAV7B4R9</accession>
<dbReference type="EMBL" id="WNYA01000006">
    <property type="protein sequence ID" value="KAG8566938.1"/>
    <property type="molecule type" value="Genomic_DNA"/>
</dbReference>
<dbReference type="PANTHER" id="PTHR22145">
    <property type="entry name" value="SI:CH211-266K22.6"/>
    <property type="match status" value="1"/>
</dbReference>
<dbReference type="Pfam" id="PF15344">
    <property type="entry name" value="FAM217"/>
    <property type="match status" value="1"/>
</dbReference>
<evidence type="ECO:0008006" key="4">
    <source>
        <dbReference type="Google" id="ProtNLM"/>
    </source>
</evidence>
<proteinExistence type="predicted"/>
<protein>
    <recommendedName>
        <fullName evidence="4">Family with sequence similarity 217 member B</fullName>
    </recommendedName>
</protein>
<comment type="caution">
    <text evidence="2">The sequence shown here is derived from an EMBL/GenBank/DDBJ whole genome shotgun (WGS) entry which is preliminary data.</text>
</comment>
<feature type="compositionally biased region" description="Polar residues" evidence="1">
    <location>
        <begin position="230"/>
        <end position="241"/>
    </location>
</feature>
<evidence type="ECO:0000313" key="3">
    <source>
        <dbReference type="Proteomes" id="UP000824782"/>
    </source>
</evidence>
<feature type="region of interest" description="Disordered" evidence="1">
    <location>
        <begin position="86"/>
        <end position="110"/>
    </location>
</feature>
<gene>
    <name evidence="2" type="ORF">GDO81_013427</name>
</gene>
<organism evidence="2 3">
    <name type="scientific">Engystomops pustulosus</name>
    <name type="common">Tungara frog</name>
    <name type="synonym">Physalaemus pustulosus</name>
    <dbReference type="NCBI Taxonomy" id="76066"/>
    <lineage>
        <taxon>Eukaryota</taxon>
        <taxon>Metazoa</taxon>
        <taxon>Chordata</taxon>
        <taxon>Craniata</taxon>
        <taxon>Vertebrata</taxon>
        <taxon>Euteleostomi</taxon>
        <taxon>Amphibia</taxon>
        <taxon>Batrachia</taxon>
        <taxon>Anura</taxon>
        <taxon>Neobatrachia</taxon>
        <taxon>Hyloidea</taxon>
        <taxon>Leptodactylidae</taxon>
        <taxon>Leiuperinae</taxon>
        <taxon>Engystomops</taxon>
    </lineage>
</organism>
<dbReference type="InterPro" id="IPR029266">
    <property type="entry name" value="FAM217"/>
</dbReference>
<evidence type="ECO:0000313" key="2">
    <source>
        <dbReference type="EMBL" id="KAG8566938.1"/>
    </source>
</evidence>
<dbReference type="PANTHER" id="PTHR22145:SF2">
    <property type="entry name" value="SI:CH211-266K22.6"/>
    <property type="match status" value="1"/>
</dbReference>
<name>A0AAV7B4R9_ENGPU</name>
<keyword evidence="3" id="KW-1185">Reference proteome</keyword>